<dbReference type="RefSeq" id="WP_160918117.1">
    <property type="nucleotide sequence ID" value="NZ_WMEY01000001.1"/>
</dbReference>
<name>A0A845ERB5_9BACL</name>
<dbReference type="EMBL" id="WMEY01000001">
    <property type="protein sequence ID" value="MYL62249.1"/>
    <property type="molecule type" value="Genomic_DNA"/>
</dbReference>
<evidence type="ECO:0000259" key="1">
    <source>
        <dbReference type="Pfam" id="PF14393"/>
    </source>
</evidence>
<gene>
    <name evidence="2" type="ORF">GLW07_02650</name>
</gene>
<dbReference type="InterPro" id="IPR025536">
    <property type="entry name" value="DUF4422"/>
</dbReference>
<dbReference type="AlphaFoldDB" id="A0A845ERB5"/>
<sequence length="252" mass="29832">MSDIKILVATHKKYEMPEESMYLPIHVGREGKEDLGYIGDNTGDNISKKNKTFCELTGLYWAWKNLDCNYVGLSHYRRYFLDHFHNKKESESSKAMSQATVKSLLESNDVIVPKKRDYYIESVRSHYANAHNISDLEKTREIISELSPEYLSSFDKVMNSRQLHLYNMFIMDKKNFDSYATWLFDILFRLENEIDVSSYDSYQKRVFGFISERLFNVWLEESNLNIKTVPVFNCEKINWSKKITSFLIRKVK</sequence>
<evidence type="ECO:0000313" key="2">
    <source>
        <dbReference type="EMBL" id="MYL62249.1"/>
    </source>
</evidence>
<reference evidence="2 3" key="1">
    <citation type="submission" date="2019-11" db="EMBL/GenBank/DDBJ databases">
        <title>Genome sequences of 17 halophilic strains isolated from different environments.</title>
        <authorList>
            <person name="Furrow R.E."/>
        </authorList>
    </citation>
    <scope>NUCLEOTIDE SEQUENCE [LARGE SCALE GENOMIC DNA]</scope>
    <source>
        <strain evidence="2 3">22506_14_FS</strain>
    </source>
</reference>
<comment type="caution">
    <text evidence="2">The sequence shown here is derived from an EMBL/GenBank/DDBJ whole genome shotgun (WGS) entry which is preliminary data.</text>
</comment>
<evidence type="ECO:0000313" key="3">
    <source>
        <dbReference type="Proteomes" id="UP000447833"/>
    </source>
</evidence>
<protein>
    <submittedName>
        <fullName evidence="2">DUF4422 domain-containing protein</fullName>
    </submittedName>
</protein>
<proteinExistence type="predicted"/>
<accession>A0A845ERB5</accession>
<organism evidence="2 3">
    <name type="scientific">Guptibacillus hwajinpoensis</name>
    <dbReference type="NCBI Taxonomy" id="208199"/>
    <lineage>
        <taxon>Bacteria</taxon>
        <taxon>Bacillati</taxon>
        <taxon>Bacillota</taxon>
        <taxon>Bacilli</taxon>
        <taxon>Bacillales</taxon>
        <taxon>Guptibacillaceae</taxon>
        <taxon>Guptibacillus</taxon>
    </lineage>
</organism>
<feature type="domain" description="DUF4422" evidence="1">
    <location>
        <begin position="5"/>
        <end position="221"/>
    </location>
</feature>
<dbReference type="Proteomes" id="UP000447833">
    <property type="component" value="Unassembled WGS sequence"/>
</dbReference>
<dbReference type="Pfam" id="PF14393">
    <property type="entry name" value="DUF4422"/>
    <property type="match status" value="1"/>
</dbReference>